<dbReference type="GO" id="GO:0050661">
    <property type="term" value="F:NADP binding"/>
    <property type="evidence" value="ECO:0007669"/>
    <property type="project" value="InterPro"/>
</dbReference>
<sequence length="533" mass="58789">MGQSQGRTTTATASQTNPLPPASESSSTPDARRGPERRKVLIIGAGSSGLVAIQEALAAGLEPVCFELRSGVGGAWRYDPDPGPCEWRFGDDGAAEPFTPGERDDRGKPTPTSMYASLRTNVPTPLMRFQEQAHPGSVNLFCTHNEVRQYLEDFAEPFLPYIRFDTRVVSVRHTLDTDPKDKSLNSVREEAPNRRWTASYRSTLDDDAPLDEQQFDAVFVASGHYYRPHVPATVGLKTFTGELLHSRWYRDAKRFEDKTVLVVGNWASGYDITRELAASVHARRQAGHPAEALPRVYQSARSPSILGTWEPPNAPEYAQEVQTFPAIQRVVGGTVEFVDGRTVSDVDAIIFATGFYFSYPFLSPASSPFSTHPVTYSSPKSPSAAPDHAPQPSAKGLRVHNLDDRMLFYLPDPTLAFLGVPFLIIPFPFAQIQARLAARHFASSPRLPAPLTFRSNPSTAGPAGEEDGAPETRHSLMVAYPKDFDLHDRMLQEAGDLHEDGSARDKQAWRLTSAVNRDLRVGTKDLRRAVLGY</sequence>
<dbReference type="OrthoDB" id="66881at2759"/>
<dbReference type="GO" id="GO:0050660">
    <property type="term" value="F:flavin adenine dinucleotide binding"/>
    <property type="evidence" value="ECO:0007669"/>
    <property type="project" value="InterPro"/>
</dbReference>
<feature type="compositionally biased region" description="Polar residues" evidence="5">
    <location>
        <begin position="1"/>
        <end position="29"/>
    </location>
</feature>
<dbReference type="EMBL" id="PJQD01000002">
    <property type="protein sequence ID" value="POY76617.1"/>
    <property type="molecule type" value="Genomic_DNA"/>
</dbReference>
<dbReference type="InterPro" id="IPR050346">
    <property type="entry name" value="FMO-like"/>
</dbReference>
<reference evidence="6 7" key="1">
    <citation type="journal article" date="2018" name="Front. Microbiol.">
        <title>Prospects for Fungal Bioremediation of Acidic Radioactive Waste Sites: Characterization and Genome Sequence of Rhodotorula taiwanensis MD1149.</title>
        <authorList>
            <person name="Tkavc R."/>
            <person name="Matrosova V.Y."/>
            <person name="Grichenko O.E."/>
            <person name="Gostincar C."/>
            <person name="Volpe R.P."/>
            <person name="Klimenkova P."/>
            <person name="Gaidamakova E.K."/>
            <person name="Zhou C.E."/>
            <person name="Stewart B.J."/>
            <person name="Lyman M.G."/>
            <person name="Malfatti S.A."/>
            <person name="Rubinfeld B."/>
            <person name="Courtot M."/>
            <person name="Singh J."/>
            <person name="Dalgard C.L."/>
            <person name="Hamilton T."/>
            <person name="Frey K.G."/>
            <person name="Gunde-Cimerman N."/>
            <person name="Dugan L."/>
            <person name="Daly M.J."/>
        </authorList>
    </citation>
    <scope>NUCLEOTIDE SEQUENCE [LARGE SCALE GENOMIC DNA]</scope>
    <source>
        <strain evidence="6 7">MD1149</strain>
    </source>
</reference>
<gene>
    <name evidence="6" type="ORF">BMF94_0207</name>
</gene>
<dbReference type="AlphaFoldDB" id="A0A2S5BIL8"/>
<evidence type="ECO:0000256" key="5">
    <source>
        <dbReference type="SAM" id="MobiDB-lite"/>
    </source>
</evidence>
<dbReference type="STRING" id="741276.A0A2S5BIL8"/>
<dbReference type="InterPro" id="IPR036188">
    <property type="entry name" value="FAD/NAD-bd_sf"/>
</dbReference>
<keyword evidence="3" id="KW-0274">FAD</keyword>
<evidence type="ECO:0008006" key="8">
    <source>
        <dbReference type="Google" id="ProtNLM"/>
    </source>
</evidence>
<feature type="region of interest" description="Disordered" evidence="5">
    <location>
        <begin position="372"/>
        <end position="395"/>
    </location>
</feature>
<protein>
    <recommendedName>
        <fullName evidence="8">Flavin-containing monooxygenase</fullName>
    </recommendedName>
</protein>
<dbReference type="InterPro" id="IPR020946">
    <property type="entry name" value="Flavin_mOase-like"/>
</dbReference>
<keyword evidence="2" id="KW-0285">Flavoprotein</keyword>
<feature type="region of interest" description="Disordered" evidence="5">
    <location>
        <begin position="452"/>
        <end position="471"/>
    </location>
</feature>
<feature type="region of interest" description="Disordered" evidence="5">
    <location>
        <begin position="1"/>
        <end position="37"/>
    </location>
</feature>
<evidence type="ECO:0000256" key="1">
    <source>
        <dbReference type="ARBA" id="ARBA00009183"/>
    </source>
</evidence>
<dbReference type="Proteomes" id="UP000237144">
    <property type="component" value="Unassembled WGS sequence"/>
</dbReference>
<dbReference type="SUPFAM" id="SSF51905">
    <property type="entry name" value="FAD/NAD(P)-binding domain"/>
    <property type="match status" value="2"/>
</dbReference>
<dbReference type="PANTHER" id="PTHR23023">
    <property type="entry name" value="DIMETHYLANILINE MONOOXYGENASE"/>
    <property type="match status" value="1"/>
</dbReference>
<dbReference type="Pfam" id="PF00743">
    <property type="entry name" value="FMO-like"/>
    <property type="match status" value="2"/>
</dbReference>
<evidence type="ECO:0000256" key="3">
    <source>
        <dbReference type="ARBA" id="ARBA00022827"/>
    </source>
</evidence>
<proteinExistence type="inferred from homology"/>
<comment type="caution">
    <text evidence="6">The sequence shown here is derived from an EMBL/GenBank/DDBJ whole genome shotgun (WGS) entry which is preliminary data.</text>
</comment>
<keyword evidence="7" id="KW-1185">Reference proteome</keyword>
<dbReference type="GO" id="GO:0004499">
    <property type="term" value="F:N,N-dimethylaniline monooxygenase activity"/>
    <property type="evidence" value="ECO:0007669"/>
    <property type="project" value="InterPro"/>
</dbReference>
<evidence type="ECO:0000256" key="4">
    <source>
        <dbReference type="ARBA" id="ARBA00023002"/>
    </source>
</evidence>
<organism evidence="6 7">
    <name type="scientific">Rhodotorula taiwanensis</name>
    <dbReference type="NCBI Taxonomy" id="741276"/>
    <lineage>
        <taxon>Eukaryota</taxon>
        <taxon>Fungi</taxon>
        <taxon>Dikarya</taxon>
        <taxon>Basidiomycota</taxon>
        <taxon>Pucciniomycotina</taxon>
        <taxon>Microbotryomycetes</taxon>
        <taxon>Sporidiobolales</taxon>
        <taxon>Sporidiobolaceae</taxon>
        <taxon>Rhodotorula</taxon>
    </lineage>
</organism>
<evidence type="ECO:0000313" key="6">
    <source>
        <dbReference type="EMBL" id="POY76617.1"/>
    </source>
</evidence>
<dbReference type="Gene3D" id="3.50.50.60">
    <property type="entry name" value="FAD/NAD(P)-binding domain"/>
    <property type="match status" value="2"/>
</dbReference>
<keyword evidence="4" id="KW-0560">Oxidoreductase</keyword>
<feature type="compositionally biased region" description="Polar residues" evidence="5">
    <location>
        <begin position="372"/>
        <end position="381"/>
    </location>
</feature>
<name>A0A2S5BIL8_9BASI</name>
<evidence type="ECO:0000256" key="2">
    <source>
        <dbReference type="ARBA" id="ARBA00022630"/>
    </source>
</evidence>
<comment type="similarity">
    <text evidence="1">Belongs to the FMO family.</text>
</comment>
<evidence type="ECO:0000313" key="7">
    <source>
        <dbReference type="Proteomes" id="UP000237144"/>
    </source>
</evidence>
<accession>A0A2S5BIL8</accession>